<dbReference type="InterPro" id="IPR035985">
    <property type="entry name" value="Ubiquitin-activating_enz"/>
</dbReference>
<dbReference type="GO" id="GO:0061503">
    <property type="term" value="F:tRNA threonylcarbamoyladenosine dehydratase"/>
    <property type="evidence" value="ECO:0007669"/>
    <property type="project" value="TreeGrafter"/>
</dbReference>
<dbReference type="Proteomes" id="UP000711407">
    <property type="component" value="Unassembled WGS sequence"/>
</dbReference>
<feature type="domain" description="THIF-type NAD/FAD binding fold" evidence="1">
    <location>
        <begin position="11"/>
        <end position="231"/>
    </location>
</feature>
<evidence type="ECO:0000259" key="1">
    <source>
        <dbReference type="Pfam" id="PF00899"/>
    </source>
</evidence>
<evidence type="ECO:0000313" key="3">
    <source>
        <dbReference type="Proteomes" id="UP000711407"/>
    </source>
</evidence>
<protein>
    <submittedName>
        <fullName evidence="2">HesA/MoeB/ThiF family protein</fullName>
    </submittedName>
</protein>
<dbReference type="CDD" id="cd00757">
    <property type="entry name" value="ThiF_MoeB_HesA_family"/>
    <property type="match status" value="1"/>
</dbReference>
<evidence type="ECO:0000313" key="2">
    <source>
        <dbReference type="EMBL" id="HJE39824.1"/>
    </source>
</evidence>
<dbReference type="EMBL" id="DYXT01000046">
    <property type="protein sequence ID" value="HJE39824.1"/>
    <property type="molecule type" value="Genomic_DNA"/>
</dbReference>
<gene>
    <name evidence="2" type="ORF">K8V47_08730</name>
</gene>
<reference evidence="2" key="1">
    <citation type="journal article" date="2021" name="PeerJ">
        <title>Extensive microbial diversity within the chicken gut microbiome revealed by metagenomics and culture.</title>
        <authorList>
            <person name="Gilroy R."/>
            <person name="Ravi A."/>
            <person name="Getino M."/>
            <person name="Pursley I."/>
            <person name="Horton D.L."/>
            <person name="Alikhan N.F."/>
            <person name="Baker D."/>
            <person name="Gharbi K."/>
            <person name="Hall N."/>
            <person name="Watson M."/>
            <person name="Adriaenssens E.M."/>
            <person name="Foster-Nyarko E."/>
            <person name="Jarju S."/>
            <person name="Secka A."/>
            <person name="Antonio M."/>
            <person name="Oren A."/>
            <person name="Chaudhuri R.R."/>
            <person name="La Ragione R."/>
            <person name="Hildebrand F."/>
            <person name="Pallen M.J."/>
        </authorList>
    </citation>
    <scope>NUCLEOTIDE SEQUENCE</scope>
    <source>
        <strain evidence="2">4100</strain>
    </source>
</reference>
<dbReference type="GO" id="GO:0061504">
    <property type="term" value="P:cyclic threonylcarbamoyladenosine biosynthetic process"/>
    <property type="evidence" value="ECO:0007669"/>
    <property type="project" value="TreeGrafter"/>
</dbReference>
<dbReference type="Pfam" id="PF00899">
    <property type="entry name" value="ThiF"/>
    <property type="match status" value="1"/>
</dbReference>
<dbReference type="PANTHER" id="PTHR43267:SF1">
    <property type="entry name" value="TRNA THREONYLCARBAMOYLADENOSINE DEHYDRATASE"/>
    <property type="match status" value="1"/>
</dbReference>
<comment type="caution">
    <text evidence="2">The sequence shown here is derived from an EMBL/GenBank/DDBJ whole genome shotgun (WGS) entry which is preliminary data.</text>
</comment>
<dbReference type="PANTHER" id="PTHR43267">
    <property type="entry name" value="TRNA THREONYLCARBAMOYLADENOSINE DEHYDRATASE"/>
    <property type="match status" value="1"/>
</dbReference>
<dbReference type="SUPFAM" id="SSF69572">
    <property type="entry name" value="Activating enzymes of the ubiquitin-like proteins"/>
    <property type="match status" value="1"/>
</dbReference>
<dbReference type="Gene3D" id="3.40.50.720">
    <property type="entry name" value="NAD(P)-binding Rossmann-like Domain"/>
    <property type="match status" value="1"/>
</dbReference>
<name>A0A4Q0UA45_9BACT</name>
<accession>A0A4Q0UA45</accession>
<proteinExistence type="predicted"/>
<dbReference type="InterPro" id="IPR000594">
    <property type="entry name" value="ThiF_NAD_FAD-bd"/>
</dbReference>
<dbReference type="AlphaFoldDB" id="A0A4Q0UA45"/>
<dbReference type="GO" id="GO:0008641">
    <property type="term" value="F:ubiquitin-like modifier activating enzyme activity"/>
    <property type="evidence" value="ECO:0007669"/>
    <property type="project" value="InterPro"/>
</dbReference>
<reference evidence="2" key="2">
    <citation type="submission" date="2021-09" db="EMBL/GenBank/DDBJ databases">
        <authorList>
            <person name="Gilroy R."/>
        </authorList>
    </citation>
    <scope>NUCLEOTIDE SEQUENCE</scope>
    <source>
        <strain evidence="2">4100</strain>
    </source>
</reference>
<dbReference type="InterPro" id="IPR045886">
    <property type="entry name" value="ThiF/MoeB/HesA"/>
</dbReference>
<organism evidence="2 3">
    <name type="scientific">Candidatus Amulumruptor caecigallinarius</name>
    <dbReference type="NCBI Taxonomy" id="2109911"/>
    <lineage>
        <taxon>Bacteria</taxon>
        <taxon>Pseudomonadati</taxon>
        <taxon>Bacteroidota</taxon>
        <taxon>Bacteroidia</taxon>
        <taxon>Bacteroidales</taxon>
        <taxon>Muribaculaceae</taxon>
        <taxon>Candidatus Amulumruptor</taxon>
    </lineage>
</organism>
<sequence length="237" mass="25303">MVLTEDQRRRYSRNTMLEGIGGDGQRLLLSSHAAVVGCGALGSIVSMYLAGSGVGKLTIIDFDTIDISNLQRQLSFTTSQCGRSKSAATADRLREINPDITIQSIDRLLTKANIGQLIGDADIIVEGSDNPATKYLVTDYAVSSGIPYVIGGVEQWRGQVMSWTKGHKNYRDVFPESAAEGGYTPCALGGVHGPLPGIIGSAMASEAIKIICRCGTPLFDRIMLFDAGTMTPMVVNI</sequence>